<organism evidence="2 3">
    <name type="scientific">Rhodobacter flavimaris</name>
    <dbReference type="NCBI Taxonomy" id="2907145"/>
    <lineage>
        <taxon>Bacteria</taxon>
        <taxon>Pseudomonadati</taxon>
        <taxon>Pseudomonadota</taxon>
        <taxon>Alphaproteobacteria</taxon>
        <taxon>Rhodobacterales</taxon>
        <taxon>Rhodobacter group</taxon>
        <taxon>Rhodobacter</taxon>
    </lineage>
</organism>
<evidence type="ECO:0000259" key="1">
    <source>
        <dbReference type="PROSITE" id="PS50943"/>
    </source>
</evidence>
<feature type="domain" description="HTH cro/C1-type" evidence="1">
    <location>
        <begin position="88"/>
        <end position="103"/>
    </location>
</feature>
<gene>
    <name evidence="2" type="ORF">LZA78_05030</name>
</gene>
<sequence length="119" mass="13164">MSRLRRLWHEQRLVLIAFAVAVGLTLFFGGRMVARAIYWADPEHRQQHPEAWMTPGYIARSWHLHVEEVDAALGISNGPELVGSGPPTLERIAEVLNVPVSALINKLDAALPQLAAPGR</sequence>
<comment type="caution">
    <text evidence="2">The sequence shown here is derived from an EMBL/GenBank/DDBJ whole genome shotgun (WGS) entry which is preliminary data.</text>
</comment>
<dbReference type="RefSeq" id="WP_233675845.1">
    <property type="nucleotide sequence ID" value="NZ_JAJUOS010000003.1"/>
</dbReference>
<reference evidence="2 3" key="1">
    <citation type="submission" date="2021-12" db="EMBL/GenBank/DDBJ databases">
        <title>Sinirhodobacter sp. WL0062 is a bacterium isolated from seawater.</title>
        <authorList>
            <person name="Wang L."/>
            <person name="He W."/>
            <person name="Zhang D.-F."/>
        </authorList>
    </citation>
    <scope>NUCLEOTIDE SEQUENCE [LARGE SCALE GENOMIC DNA]</scope>
    <source>
        <strain evidence="2 3">WL0062</strain>
    </source>
</reference>
<name>A0ABS8YSI3_9RHOB</name>
<dbReference type="EMBL" id="JAJUOS010000003">
    <property type="protein sequence ID" value="MCE5972834.1"/>
    <property type="molecule type" value="Genomic_DNA"/>
</dbReference>
<proteinExistence type="predicted"/>
<dbReference type="Proteomes" id="UP001521181">
    <property type="component" value="Unassembled WGS sequence"/>
</dbReference>
<keyword evidence="3" id="KW-1185">Reference proteome</keyword>
<evidence type="ECO:0000313" key="3">
    <source>
        <dbReference type="Proteomes" id="UP001521181"/>
    </source>
</evidence>
<dbReference type="InterPro" id="IPR001387">
    <property type="entry name" value="Cro/C1-type_HTH"/>
</dbReference>
<evidence type="ECO:0000313" key="2">
    <source>
        <dbReference type="EMBL" id="MCE5972834.1"/>
    </source>
</evidence>
<protein>
    <recommendedName>
        <fullName evidence="1">HTH cro/C1-type domain-containing protein</fullName>
    </recommendedName>
</protein>
<dbReference type="PROSITE" id="PS50943">
    <property type="entry name" value="HTH_CROC1"/>
    <property type="match status" value="1"/>
</dbReference>
<accession>A0ABS8YSI3</accession>